<accession>A0A081PRI8</accession>
<gene>
    <name evidence="2" type="ORF">SK1126_1216</name>
</gene>
<dbReference type="PATRIC" id="fig|28037.99.peg.1141"/>
<proteinExistence type="predicted"/>
<keyword evidence="1" id="KW-0812">Transmembrane</keyword>
<keyword evidence="1" id="KW-1133">Transmembrane helix</keyword>
<organism evidence="2 3">
    <name type="scientific">Streptococcus mitis</name>
    <dbReference type="NCBI Taxonomy" id="28037"/>
    <lineage>
        <taxon>Bacteria</taxon>
        <taxon>Bacillati</taxon>
        <taxon>Bacillota</taxon>
        <taxon>Bacilli</taxon>
        <taxon>Lactobacillales</taxon>
        <taxon>Streptococcaceae</taxon>
        <taxon>Streptococcus</taxon>
        <taxon>Streptococcus mitis group</taxon>
    </lineage>
</organism>
<comment type="caution">
    <text evidence="2">The sequence shown here is derived from an EMBL/GenBank/DDBJ whole genome shotgun (WGS) entry which is preliminary data.</text>
</comment>
<evidence type="ECO:0000256" key="1">
    <source>
        <dbReference type="SAM" id="Phobius"/>
    </source>
</evidence>
<dbReference type="EMBL" id="JPFT01000005">
    <property type="protein sequence ID" value="KEQ33311.1"/>
    <property type="molecule type" value="Genomic_DNA"/>
</dbReference>
<feature type="transmembrane region" description="Helical" evidence="1">
    <location>
        <begin position="6"/>
        <end position="28"/>
    </location>
</feature>
<protein>
    <submittedName>
        <fullName evidence="2">Putative membrane protein</fullName>
    </submittedName>
</protein>
<dbReference type="AlphaFoldDB" id="A0A081PRI8"/>
<reference evidence="2 3" key="1">
    <citation type="submission" date="2014-05" db="EMBL/GenBank/DDBJ databases">
        <authorList>
            <person name="Daugherty S.C."/>
            <person name="Tallon L.J."/>
            <person name="Sadzewicz L."/>
            <person name="Kilian M."/>
            <person name="Tettelin H."/>
        </authorList>
    </citation>
    <scope>NUCLEOTIDE SEQUENCE [LARGE SCALE GENOMIC DNA]</scope>
    <source>
        <strain evidence="2 3">SK1126</strain>
    </source>
</reference>
<keyword evidence="1" id="KW-0472">Membrane</keyword>
<dbReference type="Proteomes" id="UP000028093">
    <property type="component" value="Unassembled WGS sequence"/>
</dbReference>
<evidence type="ECO:0000313" key="2">
    <source>
        <dbReference type="EMBL" id="KEQ33311.1"/>
    </source>
</evidence>
<sequence>MILLSPFIFASLPLYAYLILGLFIWFFMRLAMDDFMSL</sequence>
<evidence type="ECO:0000313" key="3">
    <source>
        <dbReference type="Proteomes" id="UP000028093"/>
    </source>
</evidence>
<name>A0A081PRI8_STRMT</name>